<name>A0ABD3LNP5_EUCGL</name>
<feature type="repeat" description="PPR" evidence="3">
    <location>
        <begin position="276"/>
        <end position="310"/>
    </location>
</feature>
<feature type="repeat" description="PPR" evidence="3">
    <location>
        <begin position="311"/>
        <end position="345"/>
    </location>
</feature>
<dbReference type="InterPro" id="IPR011990">
    <property type="entry name" value="TPR-like_helical_dom_sf"/>
</dbReference>
<evidence type="ECO:0000259" key="5">
    <source>
        <dbReference type="Pfam" id="PF17177"/>
    </source>
</evidence>
<reference evidence="6 7" key="1">
    <citation type="submission" date="2024-11" db="EMBL/GenBank/DDBJ databases">
        <title>Chromosome-level genome assembly of Eucalyptus globulus Labill. provides insights into its genome evolution.</title>
        <authorList>
            <person name="Li X."/>
        </authorList>
    </citation>
    <scope>NUCLEOTIDE SEQUENCE [LARGE SCALE GENOMIC DNA]</scope>
    <source>
        <strain evidence="6">CL2024</strain>
        <tissue evidence="6">Fresh tender leaves</tissue>
    </source>
</reference>
<evidence type="ECO:0000256" key="3">
    <source>
        <dbReference type="PROSITE-ProRule" id="PRU00708"/>
    </source>
</evidence>
<dbReference type="InterPro" id="IPR033443">
    <property type="entry name" value="PROP1-like_PPR_dom"/>
</dbReference>
<feature type="domain" description="PROP1-like PPR" evidence="5">
    <location>
        <begin position="362"/>
        <end position="479"/>
    </location>
</feature>
<dbReference type="Pfam" id="PF12854">
    <property type="entry name" value="PPR_1"/>
    <property type="match status" value="2"/>
</dbReference>
<evidence type="ECO:0000256" key="1">
    <source>
        <dbReference type="ARBA" id="ARBA00007626"/>
    </source>
</evidence>
<comment type="similarity">
    <text evidence="1">Belongs to the PPR family. P subfamily.</text>
</comment>
<gene>
    <name evidence="6" type="ORF">ACJRO7_000739</name>
</gene>
<feature type="region of interest" description="Disordered" evidence="4">
    <location>
        <begin position="65"/>
        <end position="84"/>
    </location>
</feature>
<dbReference type="Pfam" id="PF17177">
    <property type="entry name" value="PPR_long"/>
    <property type="match status" value="1"/>
</dbReference>
<dbReference type="EMBL" id="JBJKBG010000001">
    <property type="protein sequence ID" value="KAL3753393.1"/>
    <property type="molecule type" value="Genomic_DNA"/>
</dbReference>
<feature type="compositionally biased region" description="Pro residues" evidence="4">
    <location>
        <begin position="19"/>
        <end position="35"/>
    </location>
</feature>
<keyword evidence="2" id="KW-0677">Repeat</keyword>
<accession>A0ABD3LNP5</accession>
<feature type="repeat" description="PPR" evidence="3">
    <location>
        <begin position="169"/>
        <end position="203"/>
    </location>
</feature>
<feature type="repeat" description="PPR" evidence="3">
    <location>
        <begin position="489"/>
        <end position="523"/>
    </location>
</feature>
<comment type="caution">
    <text evidence="6">The sequence shown here is derived from an EMBL/GenBank/DDBJ whole genome shotgun (WGS) entry which is preliminary data.</text>
</comment>
<feature type="repeat" description="PPR" evidence="3">
    <location>
        <begin position="134"/>
        <end position="168"/>
    </location>
</feature>
<dbReference type="InterPro" id="IPR002885">
    <property type="entry name" value="PPR_rpt"/>
</dbReference>
<dbReference type="PROSITE" id="PS51375">
    <property type="entry name" value="PPR"/>
    <property type="match status" value="8"/>
</dbReference>
<feature type="region of interest" description="Disordered" evidence="4">
    <location>
        <begin position="1"/>
        <end position="51"/>
    </location>
</feature>
<dbReference type="NCBIfam" id="TIGR00756">
    <property type="entry name" value="PPR"/>
    <property type="match status" value="6"/>
</dbReference>
<keyword evidence="7" id="KW-1185">Reference proteome</keyword>
<proteinExistence type="inferred from homology"/>
<dbReference type="PANTHER" id="PTHR47447:SF28">
    <property type="entry name" value="PENTACOTRIPEPTIDE-REPEAT REGION OF PRORP DOMAIN-CONTAINING PROTEIN"/>
    <property type="match status" value="1"/>
</dbReference>
<feature type="repeat" description="PPR" evidence="3">
    <location>
        <begin position="204"/>
        <end position="238"/>
    </location>
</feature>
<feature type="compositionally biased region" description="Low complexity" evidence="4">
    <location>
        <begin position="36"/>
        <end position="45"/>
    </location>
</feature>
<dbReference type="Gene3D" id="1.25.40.10">
    <property type="entry name" value="Tetratricopeptide repeat domain"/>
    <property type="match status" value="3"/>
</dbReference>
<dbReference type="Proteomes" id="UP001634007">
    <property type="component" value="Unassembled WGS sequence"/>
</dbReference>
<sequence>MRVLNGPGGTARTSMRTMPPHPSSLPSPPHPPPSPLLHLPSQHQPCSSRSVIISPQHLRTIRRSNLVARSSQSRDSRGSSVYRTGAVLTQPSEVQEQSSCPVRVQYLAERIRAVPARDRVEFVRLLRRDGQMGSLSGANDLLAALAVAREPDVALQVFDEMPAHGLVPDAWTFSTLIVCHCLKNSLDDATRILDFMVENELRLSVATFTTLVNSFCRKGEMQKAFEVVGVMKKVGCEPTIQTYNCLIKGLCYVGRVEEAYEMLGKIKKESISIEPDIYTYTAVMDGFCKVGRSPEAKELLDEALEAGLVPNVVTYNTLFNGYCKEGKPVKGFGVLKLMKERDCTPDRISYITLIHGLLKWGKIRAALRAYKEMVGDGFEVEERMLNTLLRALCKISWKERDLLDDAYQMFEKMRSTGCAIDESSYGFIIQTLSVGNRNEEALFNMEHMMTMGHSPKMISFARVLRALCREGKLGKALSVLMDERLGHPSKEVYNVIINEFNRQGRWLCARNVYGMALKQGVVPEKKPEDAKGRVLAKSRQ</sequence>
<evidence type="ECO:0000313" key="6">
    <source>
        <dbReference type="EMBL" id="KAL3753393.1"/>
    </source>
</evidence>
<feature type="repeat" description="PPR" evidence="3">
    <location>
        <begin position="346"/>
        <end position="380"/>
    </location>
</feature>
<evidence type="ECO:0000256" key="2">
    <source>
        <dbReference type="ARBA" id="ARBA00022737"/>
    </source>
</evidence>
<protein>
    <recommendedName>
        <fullName evidence="5">PROP1-like PPR domain-containing protein</fullName>
    </recommendedName>
</protein>
<feature type="repeat" description="PPR" evidence="3">
    <location>
        <begin position="239"/>
        <end position="273"/>
    </location>
</feature>
<evidence type="ECO:0000313" key="7">
    <source>
        <dbReference type="Proteomes" id="UP001634007"/>
    </source>
</evidence>
<organism evidence="6 7">
    <name type="scientific">Eucalyptus globulus</name>
    <name type="common">Tasmanian blue gum</name>
    <dbReference type="NCBI Taxonomy" id="34317"/>
    <lineage>
        <taxon>Eukaryota</taxon>
        <taxon>Viridiplantae</taxon>
        <taxon>Streptophyta</taxon>
        <taxon>Embryophyta</taxon>
        <taxon>Tracheophyta</taxon>
        <taxon>Spermatophyta</taxon>
        <taxon>Magnoliopsida</taxon>
        <taxon>eudicotyledons</taxon>
        <taxon>Gunneridae</taxon>
        <taxon>Pentapetalae</taxon>
        <taxon>rosids</taxon>
        <taxon>malvids</taxon>
        <taxon>Myrtales</taxon>
        <taxon>Myrtaceae</taxon>
        <taxon>Myrtoideae</taxon>
        <taxon>Eucalypteae</taxon>
        <taxon>Eucalyptus</taxon>
    </lineage>
</organism>
<dbReference type="AlphaFoldDB" id="A0ABD3LNP5"/>
<evidence type="ECO:0000256" key="4">
    <source>
        <dbReference type="SAM" id="MobiDB-lite"/>
    </source>
</evidence>
<dbReference type="Pfam" id="PF13041">
    <property type="entry name" value="PPR_2"/>
    <property type="match status" value="2"/>
</dbReference>
<dbReference type="PANTHER" id="PTHR47447">
    <property type="entry name" value="OS03G0856100 PROTEIN"/>
    <property type="match status" value="1"/>
</dbReference>